<dbReference type="EC" id="5.2.1.8" evidence="2 7"/>
<evidence type="ECO:0000256" key="3">
    <source>
        <dbReference type="ARBA" id="ARBA00022737"/>
    </source>
</evidence>
<proteinExistence type="predicted"/>
<dbReference type="Pfam" id="PF00515">
    <property type="entry name" value="TPR_1"/>
    <property type="match status" value="1"/>
</dbReference>
<feature type="domain" description="PPIase FKBP-type" evidence="9">
    <location>
        <begin position="30"/>
        <end position="118"/>
    </location>
</feature>
<keyword evidence="10" id="KW-1185">Reference proteome</keyword>
<name>A0AAJ6YCR7_9HYME</name>
<dbReference type="Pfam" id="PF00254">
    <property type="entry name" value="FKBP_C"/>
    <property type="match status" value="2"/>
</dbReference>
<dbReference type="GeneID" id="105360134"/>
<dbReference type="GO" id="GO:0003755">
    <property type="term" value="F:peptidyl-prolyl cis-trans isomerase activity"/>
    <property type="evidence" value="ECO:0007669"/>
    <property type="project" value="UniProtKB-KW"/>
</dbReference>
<dbReference type="InterPro" id="IPR011990">
    <property type="entry name" value="TPR-like_helical_dom_sf"/>
</dbReference>
<dbReference type="CTD" id="47762"/>
<dbReference type="KEGG" id="csol:105360134"/>
<reference evidence="11 12" key="1">
    <citation type="submission" date="2025-04" db="UniProtKB">
        <authorList>
            <consortium name="RefSeq"/>
        </authorList>
    </citation>
    <scope>IDENTIFICATION</scope>
</reference>
<sequence>MAVDISPKNSGGVLKEILKEGSGDESPGIGSFVKLHYVGTLLDGKKFDSSRDNGKPFEFELGLGQVINGFDIGIATMKKGEIAVFTIAPDFAYGEPGSPPNIPPNSTLKFEIELLDWTGEDLSPDKDKGITRKLIKAGQGHSSPNDGGVVDINIVGLYDDQVFEERDVKFELGEGEAEGIVEGIEIALLKFKKGEKSKVKLSSKYAFGAAGNSELNIPPNANVEYIIELKNFEMSVSSWNLDGAQKIEQAKMFKDKGTSYFKNNKYNLAIKMYKKIIEFTNPTYDYKEDLMETRDNLLLTANLNLALCFLKTQQYLDAKECCNKALELDPKNEKAFFRRGQVHLDLASPELAVKDFKEVIKIEPKNSAAAKQIIICNNLIKKELSKEKKLYANMFEKFAKEDQQKLEEELSKLPDVMHGTLGEWGQEERPGGRDATAFEKENPNILMLNANGTGEFKNM</sequence>
<feature type="repeat" description="TPR" evidence="8">
    <location>
        <begin position="250"/>
        <end position="283"/>
    </location>
</feature>
<dbReference type="SUPFAM" id="SSF54534">
    <property type="entry name" value="FKBP-like"/>
    <property type="match status" value="2"/>
</dbReference>
<dbReference type="InterPro" id="IPR001179">
    <property type="entry name" value="PPIase_FKBP_dom"/>
</dbReference>
<dbReference type="PANTHER" id="PTHR46512:SF9">
    <property type="entry name" value="PEPTIDYLPROLYL ISOMERASE"/>
    <property type="match status" value="1"/>
</dbReference>
<dbReference type="PROSITE" id="PS50059">
    <property type="entry name" value="FKBP_PPIASE"/>
    <property type="match status" value="2"/>
</dbReference>
<dbReference type="Proteomes" id="UP000695007">
    <property type="component" value="Unplaced"/>
</dbReference>
<evidence type="ECO:0000313" key="12">
    <source>
        <dbReference type="RefSeq" id="XP_011495236.1"/>
    </source>
</evidence>
<dbReference type="Pfam" id="PF13181">
    <property type="entry name" value="TPR_8"/>
    <property type="match status" value="1"/>
</dbReference>
<evidence type="ECO:0000256" key="8">
    <source>
        <dbReference type="PROSITE-ProRule" id="PRU00339"/>
    </source>
</evidence>
<feature type="domain" description="PPIase FKBP-type" evidence="9">
    <location>
        <begin position="147"/>
        <end position="233"/>
    </location>
</feature>
<dbReference type="PANTHER" id="PTHR46512">
    <property type="entry name" value="PEPTIDYLPROLYL ISOMERASE"/>
    <property type="match status" value="1"/>
</dbReference>
<evidence type="ECO:0000256" key="5">
    <source>
        <dbReference type="ARBA" id="ARBA00023110"/>
    </source>
</evidence>
<feature type="repeat" description="TPR" evidence="8">
    <location>
        <begin position="299"/>
        <end position="332"/>
    </location>
</feature>
<evidence type="ECO:0000256" key="2">
    <source>
        <dbReference type="ARBA" id="ARBA00013194"/>
    </source>
</evidence>
<keyword evidence="4 8" id="KW-0802">TPR repeat</keyword>
<organism evidence="10 12">
    <name type="scientific">Ceratosolen solmsi marchali</name>
    <dbReference type="NCBI Taxonomy" id="326594"/>
    <lineage>
        <taxon>Eukaryota</taxon>
        <taxon>Metazoa</taxon>
        <taxon>Ecdysozoa</taxon>
        <taxon>Arthropoda</taxon>
        <taxon>Hexapoda</taxon>
        <taxon>Insecta</taxon>
        <taxon>Pterygota</taxon>
        <taxon>Neoptera</taxon>
        <taxon>Endopterygota</taxon>
        <taxon>Hymenoptera</taxon>
        <taxon>Apocrita</taxon>
        <taxon>Proctotrupomorpha</taxon>
        <taxon>Chalcidoidea</taxon>
        <taxon>Agaonidae</taxon>
        <taxon>Agaoninae</taxon>
        <taxon>Ceratosolen</taxon>
    </lineage>
</organism>
<evidence type="ECO:0000256" key="1">
    <source>
        <dbReference type="ARBA" id="ARBA00000971"/>
    </source>
</evidence>
<protein>
    <recommendedName>
        <fullName evidence="2 7">peptidylprolyl isomerase</fullName>
        <ecNumber evidence="2 7">5.2.1.8</ecNumber>
    </recommendedName>
</protein>
<dbReference type="FunFam" id="3.10.50.40:FF:000006">
    <property type="entry name" value="Peptidyl-prolyl cis-trans isomerase"/>
    <property type="match status" value="1"/>
</dbReference>
<dbReference type="RefSeq" id="XP_011495236.1">
    <property type="nucleotide sequence ID" value="XM_011496934.1"/>
</dbReference>
<feature type="repeat" description="TPR" evidence="8">
    <location>
        <begin position="333"/>
        <end position="366"/>
    </location>
</feature>
<dbReference type="AlphaFoldDB" id="A0AAJ6YCR7"/>
<accession>A0AAJ6YCR7</accession>
<evidence type="ECO:0000256" key="4">
    <source>
        <dbReference type="ARBA" id="ARBA00022803"/>
    </source>
</evidence>
<evidence type="ECO:0000256" key="6">
    <source>
        <dbReference type="ARBA" id="ARBA00023235"/>
    </source>
</evidence>
<comment type="catalytic activity">
    <reaction evidence="1 7">
        <text>[protein]-peptidylproline (omega=180) = [protein]-peptidylproline (omega=0)</text>
        <dbReference type="Rhea" id="RHEA:16237"/>
        <dbReference type="Rhea" id="RHEA-COMP:10747"/>
        <dbReference type="Rhea" id="RHEA-COMP:10748"/>
        <dbReference type="ChEBI" id="CHEBI:83833"/>
        <dbReference type="ChEBI" id="CHEBI:83834"/>
        <dbReference type="EC" id="5.2.1.8"/>
    </reaction>
</comment>
<evidence type="ECO:0000313" key="10">
    <source>
        <dbReference type="Proteomes" id="UP000695007"/>
    </source>
</evidence>
<dbReference type="InterPro" id="IPR046357">
    <property type="entry name" value="PPIase_dom_sf"/>
</dbReference>
<evidence type="ECO:0000259" key="9">
    <source>
        <dbReference type="PROSITE" id="PS50059"/>
    </source>
</evidence>
<evidence type="ECO:0000256" key="7">
    <source>
        <dbReference type="PROSITE-ProRule" id="PRU00277"/>
    </source>
</evidence>
<dbReference type="Gene3D" id="1.25.40.10">
    <property type="entry name" value="Tetratricopeptide repeat domain"/>
    <property type="match status" value="1"/>
</dbReference>
<dbReference type="RefSeq" id="XP_011495235.1">
    <property type="nucleotide sequence ID" value="XM_011496933.1"/>
</dbReference>
<dbReference type="Gene3D" id="3.10.50.40">
    <property type="match status" value="2"/>
</dbReference>
<dbReference type="SUPFAM" id="SSF48452">
    <property type="entry name" value="TPR-like"/>
    <property type="match status" value="1"/>
</dbReference>
<gene>
    <name evidence="11 12" type="primary">LOC105360134</name>
</gene>
<dbReference type="InterPro" id="IPR019734">
    <property type="entry name" value="TPR_rpt"/>
</dbReference>
<dbReference type="InterPro" id="IPR050754">
    <property type="entry name" value="FKBP4/5/8-like"/>
</dbReference>
<keyword evidence="5 7" id="KW-0697">Rotamase</keyword>
<dbReference type="SMART" id="SM00028">
    <property type="entry name" value="TPR"/>
    <property type="match status" value="3"/>
</dbReference>
<keyword evidence="3" id="KW-0677">Repeat</keyword>
<dbReference type="FunFam" id="3.10.50.40:FF:000013">
    <property type="entry name" value="Peptidylprolyl isomerase"/>
    <property type="match status" value="1"/>
</dbReference>
<evidence type="ECO:0000313" key="11">
    <source>
        <dbReference type="RefSeq" id="XP_011495235.1"/>
    </source>
</evidence>
<keyword evidence="6 7" id="KW-0413">Isomerase</keyword>
<dbReference type="FunFam" id="1.25.40.10:FF:000008">
    <property type="entry name" value="Peptidylprolyl isomerase"/>
    <property type="match status" value="1"/>
</dbReference>
<dbReference type="PROSITE" id="PS50005">
    <property type="entry name" value="TPR"/>
    <property type="match status" value="3"/>
</dbReference>